<proteinExistence type="predicted"/>
<protein>
    <submittedName>
        <fullName evidence="2">Uncharacterized protein</fullName>
    </submittedName>
</protein>
<evidence type="ECO:0000256" key="1">
    <source>
        <dbReference type="SAM" id="MobiDB-lite"/>
    </source>
</evidence>
<gene>
    <name evidence="2" type="ORF">PF006_g2977</name>
</gene>
<evidence type="ECO:0000313" key="3">
    <source>
        <dbReference type="Proteomes" id="UP000440732"/>
    </source>
</evidence>
<feature type="region of interest" description="Disordered" evidence="1">
    <location>
        <begin position="546"/>
        <end position="568"/>
    </location>
</feature>
<comment type="caution">
    <text evidence="2">The sequence shown here is derived from an EMBL/GenBank/DDBJ whole genome shotgun (WGS) entry which is preliminary data.</text>
</comment>
<dbReference type="Proteomes" id="UP000440732">
    <property type="component" value="Unassembled WGS sequence"/>
</dbReference>
<feature type="region of interest" description="Disordered" evidence="1">
    <location>
        <begin position="505"/>
        <end position="529"/>
    </location>
</feature>
<dbReference type="EMBL" id="QXGA01000090">
    <property type="protein sequence ID" value="KAE9152838.1"/>
    <property type="molecule type" value="Genomic_DNA"/>
</dbReference>
<organism evidence="2 3">
    <name type="scientific">Phytophthora fragariae</name>
    <dbReference type="NCBI Taxonomy" id="53985"/>
    <lineage>
        <taxon>Eukaryota</taxon>
        <taxon>Sar</taxon>
        <taxon>Stramenopiles</taxon>
        <taxon>Oomycota</taxon>
        <taxon>Peronosporomycetes</taxon>
        <taxon>Peronosporales</taxon>
        <taxon>Peronosporaceae</taxon>
        <taxon>Phytophthora</taxon>
    </lineage>
</organism>
<reference evidence="2 3" key="1">
    <citation type="submission" date="2018-08" db="EMBL/GenBank/DDBJ databases">
        <title>Genomic investigation of the strawberry pathogen Phytophthora fragariae indicates pathogenicity is determined by transcriptional variation in three key races.</title>
        <authorList>
            <person name="Adams T.M."/>
            <person name="Armitage A.D."/>
            <person name="Sobczyk M.K."/>
            <person name="Bates H.J."/>
            <person name="Dunwell J.M."/>
            <person name="Nellist C.F."/>
            <person name="Harrison R.J."/>
        </authorList>
    </citation>
    <scope>NUCLEOTIDE SEQUENCE [LARGE SCALE GENOMIC DNA]</scope>
    <source>
        <strain evidence="2 3">NOV-5</strain>
    </source>
</reference>
<name>A0A6A3UQ95_9STRA</name>
<feature type="compositionally biased region" description="Basic and acidic residues" evidence="1">
    <location>
        <begin position="1"/>
        <end position="17"/>
    </location>
</feature>
<dbReference type="AlphaFoldDB" id="A0A6A3UQ95"/>
<feature type="region of interest" description="Disordered" evidence="1">
    <location>
        <begin position="1"/>
        <end position="90"/>
    </location>
</feature>
<sequence length="713" mass="78567">MEVSKHPDTRGVAEKTAGKGTTGRSGSLREAVAEGGWTTVNKKREGARNGNGRQGATPRSPGRVRADWATEGRLGSGGGRWSPTRSVGSNDGREVFRQLKTYCLSDAKAGYILPLVEKLAYMAATRRFQEYKESLPTERTEGKSEQEVRAEWGDELPSDMRTKYAGLVSYWDLSDEVHANRLAMLMKDWVIDSRLPQHEVEARLRVMHMEHSRPAPVEEQSKEAEARSYRGVVNEGLRSPEIQLLTPYQQRLKELCLKPAKVLTQLRPRTPEEDAALLMILNQEIEVPGPPPFLVQSMTAGEIARFTDLFLGIEYPLYAHLAPGQWFGEKLSKQAIIALVQGGTEAAPLHKMETTAFEETLSRITLDMETRVITVTFKGRSVAQKWVGWSIPLAGKMLPLIDYEMEREQARVNHELVNLDCYVFTAEVKRGKITSTDLHWILDTSLDLHVCSMVHPEAGKGSINDKRWTVTIAGACCPRKLRNIATLKTGEAEITIWHHMINQAGGNRDDVDRSASPPKRVRGTGNTTQGKQLAQKLMHQFVCKAAGKGDPEPSSSEGGCVGNSGRPTDEKKAEVVLAGEAECEVITVTQKTDVGAKLDVWLEVLGARIADVATNGQCGWLAFYASLYNATHGLMEPNAAVTEAANALKKSVMNDMLANLHLAARLHPQDIKAEAMAIAGDVSRDTSMEVVLSTLAEHYAEQRKRSVKEATSG</sequence>
<accession>A0A6A3UQ95</accession>
<evidence type="ECO:0000313" key="2">
    <source>
        <dbReference type="EMBL" id="KAE9152838.1"/>
    </source>
</evidence>